<reference evidence="4 5" key="1">
    <citation type="submission" date="2017-04" db="EMBL/GenBank/DDBJ databases">
        <title>Genome Sequence of the Model Brown-Rot Fungus Postia placenta SB12.</title>
        <authorList>
            <consortium name="DOE Joint Genome Institute"/>
            <person name="Gaskell J."/>
            <person name="Kersten P."/>
            <person name="Larrondo L.F."/>
            <person name="Canessa P."/>
            <person name="Martinez D."/>
            <person name="Hibbett D."/>
            <person name="Schmoll M."/>
            <person name="Kubicek C.P."/>
            <person name="Martinez A.T."/>
            <person name="Yadav J."/>
            <person name="Master E."/>
            <person name="Magnuson J.K."/>
            <person name="James T."/>
            <person name="Yaver D."/>
            <person name="Berka R."/>
            <person name="Labutti K."/>
            <person name="Lipzen A."/>
            <person name="Aerts A."/>
            <person name="Barry K."/>
            <person name="Henrissat B."/>
            <person name="Blanchette R."/>
            <person name="Grigoriev I."/>
            <person name="Cullen D."/>
        </authorList>
    </citation>
    <scope>NUCLEOTIDE SEQUENCE [LARGE SCALE GENOMIC DNA]</scope>
    <source>
        <strain evidence="4 5">MAD-698-R-SB12</strain>
    </source>
</reference>
<evidence type="ECO:0000313" key="4">
    <source>
        <dbReference type="EMBL" id="OSX60959.1"/>
    </source>
</evidence>
<dbReference type="AlphaFoldDB" id="A0A1X6MX87"/>
<evidence type="ECO:0000259" key="3">
    <source>
        <dbReference type="PROSITE" id="PS50157"/>
    </source>
</evidence>
<evidence type="ECO:0000313" key="5">
    <source>
        <dbReference type="Proteomes" id="UP000194127"/>
    </source>
</evidence>
<keyword evidence="1" id="KW-0863">Zinc-finger</keyword>
<keyword evidence="1" id="KW-0479">Metal-binding</keyword>
<dbReference type="GeneID" id="36330863"/>
<keyword evidence="1" id="KW-0862">Zinc</keyword>
<feature type="region of interest" description="Disordered" evidence="2">
    <location>
        <begin position="412"/>
        <end position="616"/>
    </location>
</feature>
<feature type="compositionally biased region" description="Basic and acidic residues" evidence="2">
    <location>
        <begin position="456"/>
        <end position="467"/>
    </location>
</feature>
<accession>A0A1X6MX87</accession>
<proteinExistence type="predicted"/>
<gene>
    <name evidence="4" type="ORF">POSPLADRAFT_1146303</name>
</gene>
<dbReference type="GO" id="GO:0008270">
    <property type="term" value="F:zinc ion binding"/>
    <property type="evidence" value="ECO:0007669"/>
    <property type="project" value="UniProtKB-KW"/>
</dbReference>
<dbReference type="Proteomes" id="UP000194127">
    <property type="component" value="Unassembled WGS sequence"/>
</dbReference>
<name>A0A1X6MX87_9APHY</name>
<feature type="compositionally biased region" description="Basic and acidic residues" evidence="2">
    <location>
        <begin position="525"/>
        <end position="537"/>
    </location>
</feature>
<feature type="compositionally biased region" description="Basic and acidic residues" evidence="2">
    <location>
        <begin position="580"/>
        <end position="591"/>
    </location>
</feature>
<evidence type="ECO:0000256" key="1">
    <source>
        <dbReference type="PROSITE-ProRule" id="PRU00042"/>
    </source>
</evidence>
<feature type="compositionally biased region" description="Gly residues" evidence="2">
    <location>
        <begin position="592"/>
        <end position="606"/>
    </location>
</feature>
<sequence>MIFNFVSLPRFLLGQGGGAVGVLAGADSKPQWVSMREGHILVHELQAMSCWACRLRATEDGDILAIPSACPGGGNGSMVAGTAKDRRAVSKTSKIMHNADGLCGFWGLAIPPSSVLLLTAKSHTSPVYLLDEAFQVTSLADELIIGGATMADVVEALGIPQDANDHQAGLLLHGSPFGDHDEQMAIGVSIQEYYIWDSTPSKDSCDDNHTPEWSTLEDQGLRQSPFGEHSASIDMDAELNVGLSMEEGTAGAFGGDMYVPPDVNMARSSSMSMPREYGAPVAGPSRFPGALGDSTDWHGGRANLSQTQTSCGDSVSLAIAPGLLYAEQGATTTEYEVTIAEDEGEDDLDAYDDGSDGNEDDAFILDTDDDDSMHLVSNEGESAILDDDVNIEATGDLPLVATPLDRPITHSHTHAFYGNSGLTLPDVSRGQKRRANDGSEDKANEKTVKKARKGKAKDTAQTKEKTKTKGKAKAKGKAKRKAKEKAGNAKIKVRGSGGQFPCLKPGCTKSFRRITDRNRHLRSSCSKEKTGDLEKPRCSHCNKQFSRGDAVKRHVDDGACPALKQPPGESKESGASSDGNDGKRKGGDKGGRGGGNGKGGRGGGRSGRGRGRGGHA</sequence>
<protein>
    <recommendedName>
        <fullName evidence="3">C2H2-type domain-containing protein</fullName>
    </recommendedName>
</protein>
<evidence type="ECO:0000256" key="2">
    <source>
        <dbReference type="SAM" id="MobiDB-lite"/>
    </source>
</evidence>
<dbReference type="STRING" id="670580.A0A1X6MX87"/>
<dbReference type="OrthoDB" id="1405595at2759"/>
<dbReference type="RefSeq" id="XP_024337753.1">
    <property type="nucleotide sequence ID" value="XM_024485914.1"/>
</dbReference>
<dbReference type="EMBL" id="KZ110599">
    <property type="protein sequence ID" value="OSX60959.1"/>
    <property type="molecule type" value="Genomic_DNA"/>
</dbReference>
<feature type="compositionally biased region" description="Basic and acidic residues" evidence="2">
    <location>
        <begin position="434"/>
        <end position="448"/>
    </location>
</feature>
<dbReference type="InterPro" id="IPR013087">
    <property type="entry name" value="Znf_C2H2_type"/>
</dbReference>
<feature type="compositionally biased region" description="Basic residues" evidence="2">
    <location>
        <begin position="468"/>
        <end position="483"/>
    </location>
</feature>
<feature type="region of interest" description="Disordered" evidence="2">
    <location>
        <begin position="341"/>
        <end position="361"/>
    </location>
</feature>
<dbReference type="Gene3D" id="3.30.160.60">
    <property type="entry name" value="Classic Zinc Finger"/>
    <property type="match status" value="1"/>
</dbReference>
<keyword evidence="5" id="KW-1185">Reference proteome</keyword>
<dbReference type="PROSITE" id="PS50157">
    <property type="entry name" value="ZINC_FINGER_C2H2_2"/>
    <property type="match status" value="1"/>
</dbReference>
<organism evidence="4 5">
    <name type="scientific">Postia placenta MAD-698-R-SB12</name>
    <dbReference type="NCBI Taxonomy" id="670580"/>
    <lineage>
        <taxon>Eukaryota</taxon>
        <taxon>Fungi</taxon>
        <taxon>Dikarya</taxon>
        <taxon>Basidiomycota</taxon>
        <taxon>Agaricomycotina</taxon>
        <taxon>Agaricomycetes</taxon>
        <taxon>Polyporales</taxon>
        <taxon>Adustoporiaceae</taxon>
        <taxon>Rhodonia</taxon>
    </lineage>
</organism>
<feature type="domain" description="C2H2-type" evidence="3">
    <location>
        <begin position="500"/>
        <end position="530"/>
    </location>
</feature>
<feature type="compositionally biased region" description="Basic residues" evidence="2">
    <location>
        <begin position="607"/>
        <end position="616"/>
    </location>
</feature>